<keyword evidence="12" id="KW-1003">Cell membrane</keyword>
<dbReference type="EMBL" id="VUMU01000001">
    <property type="protein sequence ID" value="MST56848.1"/>
    <property type="molecule type" value="Genomic_DNA"/>
</dbReference>
<evidence type="ECO:0000256" key="9">
    <source>
        <dbReference type="ARBA" id="ARBA00048540"/>
    </source>
</evidence>
<comment type="catalytic activity">
    <reaction evidence="9 10 12">
        <text>L-threonyl-[protein] + FAD = FMN-L-threonyl-[protein] + AMP + H(+)</text>
        <dbReference type="Rhea" id="RHEA:36847"/>
        <dbReference type="Rhea" id="RHEA-COMP:11060"/>
        <dbReference type="Rhea" id="RHEA-COMP:11061"/>
        <dbReference type="ChEBI" id="CHEBI:15378"/>
        <dbReference type="ChEBI" id="CHEBI:30013"/>
        <dbReference type="ChEBI" id="CHEBI:57692"/>
        <dbReference type="ChEBI" id="CHEBI:74257"/>
        <dbReference type="ChEBI" id="CHEBI:456215"/>
        <dbReference type="EC" id="2.7.1.180"/>
    </reaction>
</comment>
<dbReference type="InterPro" id="IPR003374">
    <property type="entry name" value="ApbE-like_sf"/>
</dbReference>
<dbReference type="AlphaFoldDB" id="A0A6L5YFV0"/>
<keyword evidence="12" id="KW-0472">Membrane</keyword>
<evidence type="ECO:0000256" key="1">
    <source>
        <dbReference type="ARBA" id="ARBA00011955"/>
    </source>
</evidence>
<dbReference type="PANTHER" id="PTHR30040">
    <property type="entry name" value="THIAMINE BIOSYNTHESIS LIPOPROTEIN APBE"/>
    <property type="match status" value="1"/>
</dbReference>
<comment type="subcellular location">
    <subcellularLocation>
        <location evidence="12">Cell inner membrane</location>
        <topology evidence="12">Lipid-anchor</topology>
        <orientation evidence="12">Periplasmic side</orientation>
    </subcellularLocation>
</comment>
<dbReference type="EC" id="2.7.1.180" evidence="1 10"/>
<dbReference type="InterPro" id="IPR024932">
    <property type="entry name" value="ApbE"/>
</dbReference>
<dbReference type="GO" id="GO:0016740">
    <property type="term" value="F:transferase activity"/>
    <property type="evidence" value="ECO:0007669"/>
    <property type="project" value="UniProtKB-UniRule"/>
</dbReference>
<evidence type="ECO:0000256" key="11">
    <source>
        <dbReference type="PIRSR" id="PIRSR006268-2"/>
    </source>
</evidence>
<comment type="similarity">
    <text evidence="10 12">Belongs to the ApbE family.</text>
</comment>
<keyword evidence="12" id="KW-0997">Cell inner membrane</keyword>
<sequence length="363" mass="39253">MKKYLKMPWAVRLAALFAMIPALFLGGCGQQTKCEKSIDTAMGTVISQTVYVTGNSPTATNGKTDEKVTDVVLQKLNDLEQQELSWRLDSAEVAKINAAAGKGPIQVSAAMAGWLKRCLQISEQTGGAFDVSIGKLSRLWDIDTWAAADDPQDYELPELEEIEQACALAGWKQMILEQRTNSTVVSIPAGMQIDLGAVGKGVALDEIRKILEEYPEVSGAVISVGGSILTYGNKPEGGTWQIAVTDPLEPSQSVGVLTLDGGYCVSTSGDYERYVEVDGVRYHHILDPRTGFPTRSDVAGVTIVTKDGFLSDALSTACFVLGSEEGQKLLEKYDAEALFIDHEGTITMTEGLQQYFHLSNSQK</sequence>
<evidence type="ECO:0000313" key="14">
    <source>
        <dbReference type="Proteomes" id="UP000476055"/>
    </source>
</evidence>
<reference evidence="13 14" key="1">
    <citation type="submission" date="2019-08" db="EMBL/GenBank/DDBJ databases">
        <title>In-depth cultivation of the pig gut microbiome towards novel bacterial diversity and tailored functional studies.</title>
        <authorList>
            <person name="Wylensek D."/>
            <person name="Hitch T.C.A."/>
            <person name="Clavel T."/>
        </authorList>
    </citation>
    <scope>NUCLEOTIDE SEQUENCE [LARGE SCALE GENOMIC DNA]</scope>
    <source>
        <strain evidence="13 14">WCA3-601-WT-6H</strain>
    </source>
</reference>
<dbReference type="RefSeq" id="WP_154494906.1">
    <property type="nucleotide sequence ID" value="NZ_VUMU01000001.1"/>
</dbReference>
<feature type="signal peptide" evidence="12">
    <location>
        <begin position="1"/>
        <end position="24"/>
    </location>
</feature>
<comment type="caution">
    <text evidence="13">The sequence shown here is derived from an EMBL/GenBank/DDBJ whole genome shotgun (WGS) entry which is preliminary data.</text>
</comment>
<dbReference type="Proteomes" id="UP000476055">
    <property type="component" value="Unassembled WGS sequence"/>
</dbReference>
<evidence type="ECO:0000256" key="4">
    <source>
        <dbReference type="ARBA" id="ARBA00022679"/>
    </source>
</evidence>
<dbReference type="PANTHER" id="PTHR30040:SF2">
    <property type="entry name" value="FAD:PROTEIN FMN TRANSFERASE"/>
    <property type="match status" value="1"/>
</dbReference>
<dbReference type="SUPFAM" id="SSF143631">
    <property type="entry name" value="ApbE-like"/>
    <property type="match status" value="1"/>
</dbReference>
<organism evidence="13 14">
    <name type="scientific">Waltera intestinalis</name>
    <dbReference type="NCBI Taxonomy" id="2606635"/>
    <lineage>
        <taxon>Bacteria</taxon>
        <taxon>Bacillati</taxon>
        <taxon>Bacillota</taxon>
        <taxon>Clostridia</taxon>
        <taxon>Lachnospirales</taxon>
        <taxon>Lachnospiraceae</taxon>
        <taxon>Waltera</taxon>
    </lineage>
</organism>
<protein>
    <recommendedName>
        <fullName evidence="2 10">FAD:protein FMN transferase</fullName>
        <ecNumber evidence="1 10">2.7.1.180</ecNumber>
    </recommendedName>
    <alternativeName>
        <fullName evidence="8 10">Flavin transferase</fullName>
    </alternativeName>
</protein>
<feature type="binding site" evidence="11">
    <location>
        <position position="197"/>
    </location>
    <ligand>
        <name>Mg(2+)</name>
        <dbReference type="ChEBI" id="CHEBI:18420"/>
    </ligand>
</feature>
<evidence type="ECO:0000256" key="7">
    <source>
        <dbReference type="ARBA" id="ARBA00022842"/>
    </source>
</evidence>
<dbReference type="GO" id="GO:0046872">
    <property type="term" value="F:metal ion binding"/>
    <property type="evidence" value="ECO:0007669"/>
    <property type="project" value="UniProtKB-UniRule"/>
</dbReference>
<dbReference type="Gene3D" id="3.10.520.10">
    <property type="entry name" value="ApbE-like domains"/>
    <property type="match status" value="1"/>
</dbReference>
<evidence type="ECO:0000256" key="5">
    <source>
        <dbReference type="ARBA" id="ARBA00022723"/>
    </source>
</evidence>
<proteinExistence type="inferred from homology"/>
<keyword evidence="6 10" id="KW-0274">FAD</keyword>
<feature type="chain" id="PRO_5039750492" description="FAD:protein FMN transferase" evidence="12">
    <location>
        <begin position="25"/>
        <end position="363"/>
    </location>
</feature>
<dbReference type="Pfam" id="PF02424">
    <property type="entry name" value="ApbE"/>
    <property type="match status" value="1"/>
</dbReference>
<evidence type="ECO:0000256" key="6">
    <source>
        <dbReference type="ARBA" id="ARBA00022827"/>
    </source>
</evidence>
<keyword evidence="12" id="KW-0732">Signal</keyword>
<dbReference type="GO" id="GO:0005886">
    <property type="term" value="C:plasma membrane"/>
    <property type="evidence" value="ECO:0007669"/>
    <property type="project" value="UniProtKB-SubCell"/>
</dbReference>
<dbReference type="PROSITE" id="PS51257">
    <property type="entry name" value="PROKAR_LIPOPROTEIN"/>
    <property type="match status" value="1"/>
</dbReference>
<evidence type="ECO:0000313" key="13">
    <source>
        <dbReference type="EMBL" id="MST56848.1"/>
    </source>
</evidence>
<evidence type="ECO:0000256" key="3">
    <source>
        <dbReference type="ARBA" id="ARBA00022630"/>
    </source>
</evidence>
<name>A0A6L5YFV0_9FIRM</name>
<gene>
    <name evidence="13" type="ORF">FYJ59_01045</name>
</gene>
<comment type="function">
    <text evidence="12">Flavin transferase that catalyzes the transfer of the FMN moiety of FAD and its covalent binding to the hydroxyl group of a threonine residue in a target flavoprotein.</text>
</comment>
<keyword evidence="7 10" id="KW-0460">Magnesium</keyword>
<evidence type="ECO:0000256" key="10">
    <source>
        <dbReference type="PIRNR" id="PIRNR006268"/>
    </source>
</evidence>
<keyword evidence="12" id="KW-0449">Lipoprotein</keyword>
<keyword evidence="5 10" id="KW-0479">Metal-binding</keyword>
<keyword evidence="14" id="KW-1185">Reference proteome</keyword>
<feature type="binding site" evidence="11">
    <location>
        <position position="316"/>
    </location>
    <ligand>
        <name>Mg(2+)</name>
        <dbReference type="ChEBI" id="CHEBI:18420"/>
    </ligand>
</feature>
<evidence type="ECO:0000256" key="2">
    <source>
        <dbReference type="ARBA" id="ARBA00016337"/>
    </source>
</evidence>
<comment type="cofactor">
    <cofactor evidence="11">
        <name>Mg(2+)</name>
        <dbReference type="ChEBI" id="CHEBI:18420"/>
    </cofactor>
    <cofactor evidence="11">
        <name>Mn(2+)</name>
        <dbReference type="ChEBI" id="CHEBI:29035"/>
    </cofactor>
    <text evidence="11">Magnesium. Can also use manganese.</text>
</comment>
<feature type="binding site" evidence="11">
    <location>
        <position position="312"/>
    </location>
    <ligand>
        <name>Mg(2+)</name>
        <dbReference type="ChEBI" id="CHEBI:18420"/>
    </ligand>
</feature>
<evidence type="ECO:0000256" key="12">
    <source>
        <dbReference type="RuleBase" id="RU363002"/>
    </source>
</evidence>
<accession>A0A6L5YFV0</accession>
<keyword evidence="3 10" id="KW-0285">Flavoprotein</keyword>
<evidence type="ECO:0000256" key="8">
    <source>
        <dbReference type="ARBA" id="ARBA00031306"/>
    </source>
</evidence>
<keyword evidence="4 10" id="KW-0808">Transferase</keyword>
<dbReference type="PIRSF" id="PIRSF006268">
    <property type="entry name" value="ApbE"/>
    <property type="match status" value="1"/>
</dbReference>